<sequence length="227" mass="24710">MRISDSALQKLCDSEGGSYFENVMNLVSPPGTSCIGFPFDTRLMRSRAEGGSDSMQYFGNGAVAVFGDVDSYKTLGGIGTVTKRDVRRCLSRRRDSTPALDDIKSGAWSSFTMMPWTPWTSFDGTSNSSIGSMVYFRGLAESFRGTGLISSDFIFSFGMQQRDSVGYMQVLSVGNLSIMRNVLRAISVRADALGLSNDDLQVNVYSLTHGGLVESFPPYKASHRSSS</sequence>
<comment type="caution">
    <text evidence="1">The sequence shown here is derived from an EMBL/GenBank/DDBJ whole genome shotgun (WGS) entry which is preliminary data.</text>
</comment>
<dbReference type="EMBL" id="BNJQ01000006">
    <property type="protein sequence ID" value="GHP04067.1"/>
    <property type="molecule type" value="Genomic_DNA"/>
</dbReference>
<evidence type="ECO:0000313" key="2">
    <source>
        <dbReference type="Proteomes" id="UP000660262"/>
    </source>
</evidence>
<accession>A0A830HG08</accession>
<dbReference type="Proteomes" id="UP000660262">
    <property type="component" value="Unassembled WGS sequence"/>
</dbReference>
<keyword evidence="2" id="KW-1185">Reference proteome</keyword>
<organism evidence="1 2">
    <name type="scientific">Pycnococcus provasolii</name>
    <dbReference type="NCBI Taxonomy" id="41880"/>
    <lineage>
        <taxon>Eukaryota</taxon>
        <taxon>Viridiplantae</taxon>
        <taxon>Chlorophyta</taxon>
        <taxon>Pseudoscourfieldiophyceae</taxon>
        <taxon>Pseudoscourfieldiales</taxon>
        <taxon>Pycnococcaceae</taxon>
        <taxon>Pycnococcus</taxon>
    </lineage>
</organism>
<dbReference type="AlphaFoldDB" id="A0A830HG08"/>
<gene>
    <name evidence="1" type="ORF">PPROV_000282100</name>
</gene>
<evidence type="ECO:0000313" key="1">
    <source>
        <dbReference type="EMBL" id="GHP04067.1"/>
    </source>
</evidence>
<reference evidence="1" key="1">
    <citation type="submission" date="2020-10" db="EMBL/GenBank/DDBJ databases">
        <title>Unveiling of a novel bifunctional photoreceptor, Dualchrome1, isolated from a cosmopolitan green alga.</title>
        <authorList>
            <person name="Suzuki S."/>
            <person name="Kawachi M."/>
        </authorList>
    </citation>
    <scope>NUCLEOTIDE SEQUENCE</scope>
    <source>
        <strain evidence="1">NIES 2893</strain>
    </source>
</reference>
<proteinExistence type="predicted"/>
<name>A0A830HG08_9CHLO</name>
<protein>
    <submittedName>
        <fullName evidence="1">Uncharacterized protein</fullName>
    </submittedName>
</protein>